<dbReference type="NCBIfam" id="TIGR02518">
    <property type="entry name" value="EutH_ACDH"/>
    <property type="match status" value="1"/>
</dbReference>
<gene>
    <name evidence="3" type="ORF">Z955_02595</name>
</gene>
<comment type="caution">
    <text evidence="3">The sequence shown here is derived from an EMBL/GenBank/DDBJ whole genome shotgun (WGS) entry which is preliminary data.</text>
</comment>
<evidence type="ECO:0000256" key="1">
    <source>
        <dbReference type="ARBA" id="ARBA00023002"/>
    </source>
</evidence>
<dbReference type="InterPro" id="IPR016162">
    <property type="entry name" value="Ald_DH_N"/>
</dbReference>
<evidence type="ECO:0000259" key="2">
    <source>
        <dbReference type="Pfam" id="PF00171"/>
    </source>
</evidence>
<dbReference type="AlphaFoldDB" id="A0A0A0IKP6"/>
<dbReference type="RefSeq" id="WP_039256978.1">
    <property type="nucleotide sequence ID" value="NZ_JDRY01000016.1"/>
</dbReference>
<dbReference type="Pfam" id="PF00171">
    <property type="entry name" value="Aldedh"/>
    <property type="match status" value="1"/>
</dbReference>
<dbReference type="InterPro" id="IPR016161">
    <property type="entry name" value="Ald_DH/histidinol_DH"/>
</dbReference>
<dbReference type="SUPFAM" id="SSF53720">
    <property type="entry name" value="ALDH-like"/>
    <property type="match status" value="1"/>
</dbReference>
<dbReference type="InterPro" id="IPR016163">
    <property type="entry name" value="Ald_DH_C"/>
</dbReference>
<protein>
    <submittedName>
        <fullName evidence="3">Acetaldehyde dehydrogenase</fullName>
    </submittedName>
</protein>
<dbReference type="Proteomes" id="UP000030014">
    <property type="component" value="Unassembled WGS sequence"/>
</dbReference>
<feature type="domain" description="Aldehyde dehydrogenase" evidence="2">
    <location>
        <begin position="22"/>
        <end position="274"/>
    </location>
</feature>
<dbReference type="CDD" id="cd07122">
    <property type="entry name" value="ALDH_F20_ACDH"/>
    <property type="match status" value="1"/>
</dbReference>
<keyword evidence="1" id="KW-0560">Oxidoreductase</keyword>
<evidence type="ECO:0000313" key="3">
    <source>
        <dbReference type="EMBL" id="KGN00787.1"/>
    </source>
</evidence>
<dbReference type="Gene3D" id="3.40.605.10">
    <property type="entry name" value="Aldehyde Dehydrogenase, Chain A, domain 1"/>
    <property type="match status" value="1"/>
</dbReference>
<dbReference type="EMBL" id="JDRY01000016">
    <property type="protein sequence ID" value="KGN00787.1"/>
    <property type="molecule type" value="Genomic_DNA"/>
</dbReference>
<name>A0A0A0IKP6_CLOBO</name>
<dbReference type="InterPro" id="IPR013357">
    <property type="entry name" value="Acetaldehyde_DH_acetylating"/>
</dbReference>
<accession>A0A0A0IKP6</accession>
<dbReference type="GO" id="GO:0016620">
    <property type="term" value="F:oxidoreductase activity, acting on the aldehyde or oxo group of donors, NAD or NADP as acceptor"/>
    <property type="evidence" value="ECO:0007669"/>
    <property type="project" value="InterPro"/>
</dbReference>
<reference evidence="3 4" key="1">
    <citation type="submission" date="2014-01" db="EMBL/GenBank/DDBJ databases">
        <title>Plasmidome dynamics in the species complex Clostridium novyi sensu lato converts strains of independent lineages into distinctly different pathogens.</title>
        <authorList>
            <person name="Skarin H."/>
            <person name="Segerman B."/>
        </authorList>
    </citation>
    <scope>NUCLEOTIDE SEQUENCE [LARGE SCALE GENOMIC DNA]</scope>
    <source>
        <strain evidence="3 4">DC5</strain>
    </source>
</reference>
<organism evidence="3 4">
    <name type="scientific">Clostridium botulinum C/D str. DC5</name>
    <dbReference type="NCBI Taxonomy" id="1443128"/>
    <lineage>
        <taxon>Bacteria</taxon>
        <taxon>Bacillati</taxon>
        <taxon>Bacillota</taxon>
        <taxon>Clostridia</taxon>
        <taxon>Eubacteriales</taxon>
        <taxon>Clostridiaceae</taxon>
        <taxon>Clostridium</taxon>
    </lineage>
</organism>
<evidence type="ECO:0000313" key="4">
    <source>
        <dbReference type="Proteomes" id="UP000030014"/>
    </source>
</evidence>
<proteinExistence type="predicted"/>
<sequence>MSNIDKDLCSIQQARDLARLGKIAADKIANYTEEQIDKILCNMVRVAEENAGCLAEMAVEETGFGKVFDKAYKNHLASTVVYNSIKDMKTIGLIEKDKKNKVIKIAEPVGLILGIVPSTNPTSTAIFKAIISIKSRNAIVFSPHPSAKKCTVKALELMRDAAIEAGAPENIINCITAPTLEATNELMKCKEVSMIIATGGPGMVKAAYSSGKPALGVGAGNSPAYIERTANVEKAVKDIISSKTFDNGTICASEQSIICEESNHDKVVEEFKKQGGYFMTEEETLKVCRLLFKNGHTMNAKFVGRSPQVIANAAGFTVSEETKLLIGKQNGVGEGNPLSFEKLTTVLAFYTVKDWQEACELSIELLQNGIGHTMSVHTEDDDIVMKFARKPASRILVNTGGSQGGTGASTGLSPAFTLGCGTWGGSSTSENVTPEHLINIKKVAYGLKDCSTLVEDDKTFNYSKKNQYGNTECCNEVEKQFMDMSPAQIKAAAEWLNKHNNCAKDVNKCTDNTNACTEKNNEGTKNEELLELVNQIVAAMKGAN</sequence>
<dbReference type="InterPro" id="IPR015590">
    <property type="entry name" value="Aldehyde_DH_dom"/>
</dbReference>
<dbReference type="Gene3D" id="3.40.309.10">
    <property type="entry name" value="Aldehyde Dehydrogenase, Chain A, domain 2"/>
    <property type="match status" value="1"/>
</dbReference>
<dbReference type="PANTHER" id="PTHR11699">
    <property type="entry name" value="ALDEHYDE DEHYDROGENASE-RELATED"/>
    <property type="match status" value="1"/>
</dbReference>